<dbReference type="Proteomes" id="UP001623348">
    <property type="component" value="Unassembled WGS sequence"/>
</dbReference>
<reference evidence="1 2" key="1">
    <citation type="submission" date="2024-06" db="EMBL/GenBank/DDBJ databases">
        <title>The draft genome of Grus japonensis, version 3.</title>
        <authorList>
            <person name="Nabeshima K."/>
            <person name="Suzuki S."/>
            <person name="Onuma M."/>
        </authorList>
    </citation>
    <scope>NUCLEOTIDE SEQUENCE [LARGE SCALE GENOMIC DNA]</scope>
    <source>
        <strain evidence="1 2">451A</strain>
    </source>
</reference>
<dbReference type="EMBL" id="BAAFJT010000016">
    <property type="protein sequence ID" value="GAB0196941.1"/>
    <property type="molecule type" value="Genomic_DNA"/>
</dbReference>
<evidence type="ECO:0000313" key="1">
    <source>
        <dbReference type="EMBL" id="GAB0196941.1"/>
    </source>
</evidence>
<dbReference type="AlphaFoldDB" id="A0ABC9XHV0"/>
<comment type="caution">
    <text evidence="1">The sequence shown here is derived from an EMBL/GenBank/DDBJ whole genome shotgun (WGS) entry which is preliminary data.</text>
</comment>
<gene>
    <name evidence="1" type="ORF">GRJ2_002159400</name>
</gene>
<evidence type="ECO:0000313" key="2">
    <source>
        <dbReference type="Proteomes" id="UP001623348"/>
    </source>
</evidence>
<keyword evidence="2" id="KW-1185">Reference proteome</keyword>
<proteinExistence type="predicted"/>
<accession>A0ABC9XHV0</accession>
<organism evidence="1 2">
    <name type="scientific">Grus japonensis</name>
    <name type="common">Japanese crane</name>
    <name type="synonym">Red-crowned crane</name>
    <dbReference type="NCBI Taxonomy" id="30415"/>
    <lineage>
        <taxon>Eukaryota</taxon>
        <taxon>Metazoa</taxon>
        <taxon>Chordata</taxon>
        <taxon>Craniata</taxon>
        <taxon>Vertebrata</taxon>
        <taxon>Euteleostomi</taxon>
        <taxon>Archelosauria</taxon>
        <taxon>Archosauria</taxon>
        <taxon>Dinosauria</taxon>
        <taxon>Saurischia</taxon>
        <taxon>Theropoda</taxon>
        <taxon>Coelurosauria</taxon>
        <taxon>Aves</taxon>
        <taxon>Neognathae</taxon>
        <taxon>Neoaves</taxon>
        <taxon>Gruiformes</taxon>
        <taxon>Gruidae</taxon>
        <taxon>Grus</taxon>
    </lineage>
</organism>
<sequence>MLQRVPQQYGWGCQCLASCVEEPGDPAPEESMEKLCWLPDDQKNQNYRDLPHLRGTELGVRIHNPARSIQRSLQKQPPETVLSALSTCSLTCLISESRVWAFAWR</sequence>
<name>A0ABC9XHV0_GRUJA</name>
<protein>
    <submittedName>
        <fullName evidence="1">Palmitoyltransferase ZDHHC8</fullName>
    </submittedName>
</protein>